<dbReference type="VEuPathDB" id="FungiDB:PABG_06246"/>
<accession>A0A1D2J692</accession>
<name>A0A1D2J692_PARBR</name>
<dbReference type="AlphaFoldDB" id="A0A1D2J692"/>
<evidence type="ECO:0000256" key="1">
    <source>
        <dbReference type="SAM" id="MobiDB-lite"/>
    </source>
</evidence>
<sequence>MAGDDQQLLLPMTYDPVHDTAREKKANERRDRILVMYSKIYAVAKLFLAVLTSFAVEMDDGSTSITYHVNRVEAQMTQDSIPRLLETIEDLFYILNAHLNIEISNVQFCESFQRGASGDTELMRNGRTLAPFIVGKYLPNTTRVHMIFQACKRLLKSDDICGLLDRELIHKKQMAYVERVIEVYAASNLGVNCHLDDLRVYRGYIERVVSSRESLSEKEWTGLDPMYSYAPCMILATMSEKYLRFTSQRNSSNSNRNHNSNRNRRSNHSFYYALATGADTISSTHPTSTKHKHSISTSSSNFSFTSSSSSSTSSASSTDRLLPKHRYIEANREAAYARLEGISVGEFRRFQGKRSLHGYVRDQLCVCLGHCACSRKCTVKEAPVCPCTARLSDLSDDDGIDVFDQKPVATDPTRFFSEHCADLARELADGLCTVRVGPDMTFFEVYIQIKKSVGAFHQEVLAHREEMMMMMMMMMM</sequence>
<proteinExistence type="predicted"/>
<feature type="region of interest" description="Disordered" evidence="1">
    <location>
        <begin position="282"/>
        <end position="318"/>
    </location>
</feature>
<evidence type="ECO:0000313" key="3">
    <source>
        <dbReference type="Proteomes" id="UP000242814"/>
    </source>
</evidence>
<gene>
    <name evidence="2" type="ORF">ACO22_06906</name>
</gene>
<organism evidence="2 3">
    <name type="scientific">Paracoccidioides brasiliensis</name>
    <dbReference type="NCBI Taxonomy" id="121759"/>
    <lineage>
        <taxon>Eukaryota</taxon>
        <taxon>Fungi</taxon>
        <taxon>Dikarya</taxon>
        <taxon>Ascomycota</taxon>
        <taxon>Pezizomycotina</taxon>
        <taxon>Eurotiomycetes</taxon>
        <taxon>Eurotiomycetidae</taxon>
        <taxon>Onygenales</taxon>
        <taxon>Ajellomycetaceae</taxon>
        <taxon>Paracoccidioides</taxon>
    </lineage>
</organism>
<evidence type="ECO:0000313" key="2">
    <source>
        <dbReference type="EMBL" id="ODH13778.1"/>
    </source>
</evidence>
<comment type="caution">
    <text evidence="2">The sequence shown here is derived from an EMBL/GenBank/DDBJ whole genome shotgun (WGS) entry which is preliminary data.</text>
</comment>
<dbReference type="VEuPathDB" id="FungiDB:PADG_07721"/>
<dbReference type="EMBL" id="LZYO01000422">
    <property type="protein sequence ID" value="ODH13778.1"/>
    <property type="molecule type" value="Genomic_DNA"/>
</dbReference>
<reference evidence="2 3" key="1">
    <citation type="submission" date="2016-06" db="EMBL/GenBank/DDBJ databases">
        <authorList>
            <person name="Kjaerup R.B."/>
            <person name="Dalgaard T.S."/>
            <person name="Juul-Madsen H.R."/>
        </authorList>
    </citation>
    <scope>NUCLEOTIDE SEQUENCE [LARGE SCALE GENOMIC DNA]</scope>
    <source>
        <strain evidence="2 3">Pb300</strain>
    </source>
</reference>
<feature type="compositionally biased region" description="Low complexity" evidence="1">
    <location>
        <begin position="295"/>
        <end position="318"/>
    </location>
</feature>
<dbReference type="Proteomes" id="UP000242814">
    <property type="component" value="Unassembled WGS sequence"/>
</dbReference>
<protein>
    <submittedName>
        <fullName evidence="2">Uncharacterized protein</fullName>
    </submittedName>
</protein>